<reference evidence="2 3" key="1">
    <citation type="submission" date="2015-12" db="EMBL/GenBank/DDBJ databases">
        <title>Genome sequence of the marine Rhodobacteraceae strain O3.65, Candidatus Tritonibacter horizontis.</title>
        <authorList>
            <person name="Poehlein A."/>
            <person name="Giebel H.A."/>
            <person name="Voget S."/>
            <person name="Brinkhoff T."/>
        </authorList>
    </citation>
    <scope>NUCLEOTIDE SEQUENCE [LARGE SCALE GENOMIC DNA]</scope>
    <source>
        <strain evidence="2 3">O3.65</strain>
    </source>
</reference>
<dbReference type="OrthoDB" id="9808195at2"/>
<sequence>MDFMRNTLLFGLLLSLPSTILAQQSGEIEVSPEKIISRFECKLDAPLDNVFQALADVENHSRILSNIVNRTVVSREKLSSVLKENEVLTVSTVVEPEERIAFALFRLFPPNRVEEEMLTDPFFSAESAAVGPQDRKKGSIYWDLTDADGATIVEIYSEFAPRTGRVYTAERVNRIWSSHCELLQADALSR</sequence>
<protein>
    <recommendedName>
        <fullName evidence="4">Ribosome association toxin RatA</fullName>
    </recommendedName>
</protein>
<evidence type="ECO:0000313" key="3">
    <source>
        <dbReference type="Proteomes" id="UP000068382"/>
    </source>
</evidence>
<evidence type="ECO:0000313" key="2">
    <source>
        <dbReference type="EMBL" id="KUP93478.1"/>
    </source>
</evidence>
<name>A0A132BYK9_9RHOB</name>
<dbReference type="SUPFAM" id="SSF55961">
    <property type="entry name" value="Bet v1-like"/>
    <property type="match status" value="1"/>
</dbReference>
<feature type="signal peptide" evidence="1">
    <location>
        <begin position="1"/>
        <end position="22"/>
    </location>
</feature>
<dbReference type="Gene3D" id="3.30.530.20">
    <property type="match status" value="1"/>
</dbReference>
<organism evidence="2 3">
    <name type="scientific">Tritonibacter horizontis</name>
    <dbReference type="NCBI Taxonomy" id="1768241"/>
    <lineage>
        <taxon>Bacteria</taxon>
        <taxon>Pseudomonadati</taxon>
        <taxon>Pseudomonadota</taxon>
        <taxon>Alphaproteobacteria</taxon>
        <taxon>Rhodobacterales</taxon>
        <taxon>Paracoccaceae</taxon>
        <taxon>Tritonibacter</taxon>
    </lineage>
</organism>
<keyword evidence="3" id="KW-1185">Reference proteome</keyword>
<keyword evidence="1" id="KW-0732">Signal</keyword>
<gene>
    <name evidence="2" type="ORF">TRIHO_16870</name>
</gene>
<feature type="chain" id="PRO_5007288636" description="Ribosome association toxin RatA" evidence="1">
    <location>
        <begin position="23"/>
        <end position="190"/>
    </location>
</feature>
<dbReference type="RefSeq" id="WP_068242003.1">
    <property type="nucleotide sequence ID" value="NZ_LPUY01000052.1"/>
</dbReference>
<dbReference type="Proteomes" id="UP000068382">
    <property type="component" value="Unassembled WGS sequence"/>
</dbReference>
<dbReference type="EMBL" id="LPUY01000052">
    <property type="protein sequence ID" value="KUP93478.1"/>
    <property type="molecule type" value="Genomic_DNA"/>
</dbReference>
<accession>A0A132BYK9</accession>
<dbReference type="InterPro" id="IPR023393">
    <property type="entry name" value="START-like_dom_sf"/>
</dbReference>
<proteinExistence type="predicted"/>
<comment type="caution">
    <text evidence="2">The sequence shown here is derived from an EMBL/GenBank/DDBJ whole genome shotgun (WGS) entry which is preliminary data.</text>
</comment>
<evidence type="ECO:0000256" key="1">
    <source>
        <dbReference type="SAM" id="SignalP"/>
    </source>
</evidence>
<evidence type="ECO:0008006" key="4">
    <source>
        <dbReference type="Google" id="ProtNLM"/>
    </source>
</evidence>
<dbReference type="AlphaFoldDB" id="A0A132BYK9"/>